<keyword evidence="5 7" id="KW-1015">Disulfide bond</keyword>
<evidence type="ECO:0000256" key="7">
    <source>
        <dbReference type="PROSITE-ProRule" id="PRU00776"/>
    </source>
</evidence>
<feature type="disulfide bond" evidence="7">
    <location>
        <begin position="235"/>
        <end position="250"/>
    </location>
</feature>
<feature type="non-terminal residue" evidence="9">
    <location>
        <position position="1"/>
    </location>
</feature>
<dbReference type="InParanoid" id="A0A212EQV8"/>
<evidence type="ECO:0000313" key="9">
    <source>
        <dbReference type="EMBL" id="OWR43865.1"/>
    </source>
</evidence>
<feature type="disulfide bond" evidence="7">
    <location>
        <begin position="63"/>
        <end position="78"/>
    </location>
</feature>
<feature type="disulfide bond" evidence="7">
    <location>
        <begin position="13"/>
        <end position="28"/>
    </location>
</feature>
<dbReference type="Pfam" id="PF05375">
    <property type="entry name" value="Pacifastin_I"/>
    <property type="match status" value="5"/>
</dbReference>
<feature type="site" description="Reactive bond" evidence="7">
    <location>
        <begin position="212"/>
        <end position="213"/>
    </location>
</feature>
<evidence type="ECO:0000256" key="1">
    <source>
        <dbReference type="ARBA" id="ARBA00004613"/>
    </source>
</evidence>
<dbReference type="SUPFAM" id="SSF57283">
    <property type="entry name" value="PMP inhibitors"/>
    <property type="match status" value="5"/>
</dbReference>
<feature type="disulfide bond" evidence="7">
    <location>
        <begin position="132"/>
        <end position="147"/>
    </location>
</feature>
<feature type="domain" description="Pacifastin" evidence="8">
    <location>
        <begin position="10"/>
        <end position="45"/>
    </location>
</feature>
<evidence type="ECO:0000256" key="4">
    <source>
        <dbReference type="ARBA" id="ARBA00022900"/>
    </source>
</evidence>
<keyword evidence="2" id="KW-0964">Secreted</keyword>
<comment type="caution">
    <text evidence="7">Lacks conserved residue(s) required for the propagation of feature annotation.</text>
</comment>
<proteinExistence type="inferred from homology"/>
<evidence type="ECO:0000256" key="5">
    <source>
        <dbReference type="ARBA" id="ARBA00023157"/>
    </source>
</evidence>
<dbReference type="eggNOG" id="KOG1214">
    <property type="taxonomic scope" value="Eukaryota"/>
</dbReference>
<dbReference type="Proteomes" id="UP000007151">
    <property type="component" value="Unassembled WGS sequence"/>
</dbReference>
<comment type="caution">
    <text evidence="9">The sequence shown here is derived from an EMBL/GenBank/DDBJ whole genome shotgun (WGS) entry which is preliminary data.</text>
</comment>
<keyword evidence="3 7" id="KW-0646">Protease inhibitor</keyword>
<feature type="domain" description="Pacifastin" evidence="8">
    <location>
        <begin position="129"/>
        <end position="164"/>
    </location>
</feature>
<dbReference type="AlphaFoldDB" id="A0A212EQV8"/>
<evidence type="ECO:0000256" key="6">
    <source>
        <dbReference type="ARBA" id="ARBA00029459"/>
    </source>
</evidence>
<feature type="domain" description="Pacifastin" evidence="8">
    <location>
        <begin position="60"/>
        <end position="95"/>
    </location>
</feature>
<evidence type="ECO:0000256" key="2">
    <source>
        <dbReference type="ARBA" id="ARBA00022525"/>
    </source>
</evidence>
<dbReference type="EMBL" id="AGBW02013208">
    <property type="protein sequence ID" value="OWR43865.1"/>
    <property type="molecule type" value="Genomic_DNA"/>
</dbReference>
<protein>
    <submittedName>
        <fullName evidence="9">Cysteine-rich/pacifastin venom protein 2</fullName>
    </submittedName>
</protein>
<dbReference type="PROSITE" id="PS51446">
    <property type="entry name" value="PACIFASTIN"/>
    <property type="match status" value="5"/>
</dbReference>
<evidence type="ECO:0000313" key="10">
    <source>
        <dbReference type="Proteomes" id="UP000007151"/>
    </source>
</evidence>
<gene>
    <name evidence="9" type="ORF">KGM_215527B</name>
</gene>
<keyword evidence="10" id="KW-1185">Reference proteome</keyword>
<dbReference type="InterPro" id="IPR036201">
    <property type="entry name" value="Pacifastin_dom_sf"/>
</dbReference>
<dbReference type="KEGG" id="dpl:KGM_215527B"/>
<dbReference type="GO" id="GO:0004867">
    <property type="term" value="F:serine-type endopeptidase inhibitor activity"/>
    <property type="evidence" value="ECO:0007669"/>
    <property type="project" value="UniProtKB-UniRule"/>
</dbReference>
<feature type="disulfide bond" evidence="7">
    <location>
        <begin position="186"/>
        <end position="201"/>
    </location>
</feature>
<accession>A0A212EQV8</accession>
<evidence type="ECO:0000256" key="3">
    <source>
        <dbReference type="ARBA" id="ARBA00022690"/>
    </source>
</evidence>
<keyword evidence="4 7" id="KW-0722">Serine protease inhibitor</keyword>
<feature type="domain" description="Pacifastin" evidence="8">
    <location>
        <begin position="183"/>
        <end position="218"/>
    </location>
</feature>
<evidence type="ECO:0000259" key="8">
    <source>
        <dbReference type="PROSITE" id="PS51446"/>
    </source>
</evidence>
<dbReference type="InterPro" id="IPR008037">
    <property type="entry name" value="Pacifastin_dom"/>
</dbReference>
<name>A0A212EQV8_DANPL</name>
<sequence length="268" mass="29891">FRRSVAPSKPVVCAANRMFIKDCNTCWCNEDGTSFFCTRKVCVEELPEEVSEPVKIHEINSTCRPDEVFELDCNTCRCNPDGLSYSCTRRACPIGGEELPLRRKTRSTSQQTSRTAEVPRIAQLIKGTPKNCQPGQEFRMDCNKCLCDNEGQNFSCTRIDCAALNSNGNGGTRVRREVSTREESGCTPGSVFTQDCNTCRCTEDGGHATCTLKQCVKHDTGYELNQPESDPNFRCNPGEQFKRDCNDCTCSANGRGVFCTLRICDFEI</sequence>
<feature type="site" description="Reactive bond" evidence="7">
    <location>
        <begin position="39"/>
        <end position="40"/>
    </location>
</feature>
<organism evidence="9 10">
    <name type="scientific">Danaus plexippus plexippus</name>
    <dbReference type="NCBI Taxonomy" id="278856"/>
    <lineage>
        <taxon>Eukaryota</taxon>
        <taxon>Metazoa</taxon>
        <taxon>Ecdysozoa</taxon>
        <taxon>Arthropoda</taxon>
        <taxon>Hexapoda</taxon>
        <taxon>Insecta</taxon>
        <taxon>Pterygota</taxon>
        <taxon>Neoptera</taxon>
        <taxon>Endopterygota</taxon>
        <taxon>Lepidoptera</taxon>
        <taxon>Glossata</taxon>
        <taxon>Ditrysia</taxon>
        <taxon>Papilionoidea</taxon>
        <taxon>Nymphalidae</taxon>
        <taxon>Danainae</taxon>
        <taxon>Danaini</taxon>
        <taxon>Danaina</taxon>
        <taxon>Danaus</taxon>
        <taxon>Danaus</taxon>
    </lineage>
</organism>
<feature type="domain" description="Pacifastin" evidence="8">
    <location>
        <begin position="232"/>
        <end position="267"/>
    </location>
</feature>
<comment type="subcellular location">
    <subcellularLocation>
        <location evidence="1">Secreted</location>
    </subcellularLocation>
</comment>
<dbReference type="GO" id="GO:0005576">
    <property type="term" value="C:extracellular region"/>
    <property type="evidence" value="ECO:0007669"/>
    <property type="project" value="UniProtKB-SubCell"/>
</dbReference>
<comment type="similarity">
    <text evidence="6 7">Belongs to the protease inhibitor I19 family.</text>
</comment>
<reference evidence="9 10" key="1">
    <citation type="journal article" date="2011" name="Cell">
        <title>The monarch butterfly genome yields insights into long-distance migration.</title>
        <authorList>
            <person name="Zhan S."/>
            <person name="Merlin C."/>
            <person name="Boore J.L."/>
            <person name="Reppert S.M."/>
        </authorList>
    </citation>
    <scope>NUCLEOTIDE SEQUENCE [LARGE SCALE GENOMIC DNA]</scope>
    <source>
        <strain evidence="9">F-2</strain>
    </source>
</reference>